<dbReference type="InterPro" id="IPR016162">
    <property type="entry name" value="Ald_DH_N"/>
</dbReference>
<keyword evidence="1" id="KW-0560">Oxidoreductase</keyword>
<dbReference type="InterPro" id="IPR012394">
    <property type="entry name" value="Aldehyde_DH_NAD(P)"/>
</dbReference>
<dbReference type="RefSeq" id="WP_260278499.1">
    <property type="nucleotide sequence ID" value="NZ_JANAVZ010000014.1"/>
</dbReference>
<dbReference type="Proteomes" id="UP001320702">
    <property type="component" value="Unassembled WGS sequence"/>
</dbReference>
<dbReference type="EMBL" id="JANAVZ010000014">
    <property type="protein sequence ID" value="MCT4334597.1"/>
    <property type="molecule type" value="Genomic_DNA"/>
</dbReference>
<evidence type="ECO:0000313" key="2">
    <source>
        <dbReference type="EMBL" id="MCT4334597.1"/>
    </source>
</evidence>
<sequence length="156" mass="17400">MNDGGRSEHGNGDMSNSFQTIFDRQKAAFLSDRTRSRGWRLDQLARMERILLDHRDRWCTALHQDFGKPPFEQQFEITVPLSFGGGCVNLTNLHCWVGSLPFGGGGHSGMGKYYGKAGFDTLSNAKSLLILPAERTVDVYPPYAEKDIDVMLAPFA</sequence>
<reference evidence="2 3" key="1">
    <citation type="submission" date="2022-04" db="EMBL/GenBank/DDBJ databases">
        <title>Paracoccus sp. YLB-12 draft genome sequence.</title>
        <authorList>
            <person name="Yu L."/>
        </authorList>
    </citation>
    <scope>NUCLEOTIDE SEQUENCE [LARGE SCALE GENOMIC DNA]</scope>
    <source>
        <strain evidence="2 3">YLB-12</strain>
    </source>
</reference>
<dbReference type="SUPFAM" id="SSF53720">
    <property type="entry name" value="ALDH-like"/>
    <property type="match status" value="2"/>
</dbReference>
<dbReference type="InterPro" id="IPR016161">
    <property type="entry name" value="Ald_DH/histidinol_DH"/>
</dbReference>
<dbReference type="Gene3D" id="3.40.605.10">
    <property type="entry name" value="Aldehyde Dehydrogenase, Chain A, domain 1"/>
    <property type="match status" value="2"/>
</dbReference>
<evidence type="ECO:0000256" key="1">
    <source>
        <dbReference type="ARBA" id="ARBA00023002"/>
    </source>
</evidence>
<name>A0ABT2KDH8_9RHOB</name>
<evidence type="ECO:0008006" key="4">
    <source>
        <dbReference type="Google" id="ProtNLM"/>
    </source>
</evidence>
<gene>
    <name evidence="2" type="ORF">MU516_17235</name>
</gene>
<protein>
    <recommendedName>
        <fullName evidence="4">Aldehyde dehydrogenase family protein</fullName>
    </recommendedName>
</protein>
<accession>A0ABT2KDH8</accession>
<dbReference type="InterPro" id="IPR016163">
    <property type="entry name" value="Ald_DH_C"/>
</dbReference>
<evidence type="ECO:0000313" key="3">
    <source>
        <dbReference type="Proteomes" id="UP001320702"/>
    </source>
</evidence>
<dbReference type="PANTHER" id="PTHR43570">
    <property type="entry name" value="ALDEHYDE DEHYDROGENASE"/>
    <property type="match status" value="1"/>
</dbReference>
<proteinExistence type="predicted"/>
<organism evidence="2 3">
    <name type="scientific">Paracoccus maritimus</name>
    <dbReference type="NCBI Taxonomy" id="2933292"/>
    <lineage>
        <taxon>Bacteria</taxon>
        <taxon>Pseudomonadati</taxon>
        <taxon>Pseudomonadota</taxon>
        <taxon>Alphaproteobacteria</taxon>
        <taxon>Rhodobacterales</taxon>
        <taxon>Paracoccaceae</taxon>
        <taxon>Paracoccus</taxon>
    </lineage>
</organism>
<comment type="caution">
    <text evidence="2">The sequence shown here is derived from an EMBL/GenBank/DDBJ whole genome shotgun (WGS) entry which is preliminary data.</text>
</comment>
<dbReference type="Gene3D" id="3.40.309.10">
    <property type="entry name" value="Aldehyde Dehydrogenase, Chain A, domain 2"/>
    <property type="match status" value="1"/>
</dbReference>
<keyword evidence="3" id="KW-1185">Reference proteome</keyword>
<dbReference type="PANTHER" id="PTHR43570:SF16">
    <property type="entry name" value="ALDEHYDE DEHYDROGENASE TYPE III, ISOFORM Q"/>
    <property type="match status" value="1"/>
</dbReference>